<dbReference type="Pfam" id="PF04074">
    <property type="entry name" value="DUF386"/>
    <property type="match status" value="1"/>
</dbReference>
<protein>
    <recommendedName>
        <fullName evidence="3">YhcH/YjgK/YiaL family protein</fullName>
    </recommendedName>
</protein>
<dbReference type="AlphaFoldDB" id="F9S6D7"/>
<evidence type="ECO:0008006" key="3">
    <source>
        <dbReference type="Google" id="ProtNLM"/>
    </source>
</evidence>
<evidence type="ECO:0000313" key="1">
    <source>
        <dbReference type="EMBL" id="EGU33522.1"/>
    </source>
</evidence>
<dbReference type="NCBIfam" id="TIGR00022">
    <property type="entry name" value="YhcH/YjgK/YiaL family protein"/>
    <property type="match status" value="1"/>
</dbReference>
<dbReference type="Gene3D" id="2.60.120.370">
    <property type="entry name" value="YhcH/YjgK/YiaL"/>
    <property type="match status" value="1"/>
</dbReference>
<accession>F9S6D7</accession>
<reference evidence="1 2" key="1">
    <citation type="journal article" date="2012" name="Int. J. Syst. Evol. Microbiol.">
        <title>Vibrio caribbeanicus sp. nov., isolated from the marine sponge Scleritoderma cyanea.</title>
        <authorList>
            <person name="Hoffmann M."/>
            <person name="Monday S.R."/>
            <person name="Allard M.W."/>
            <person name="Strain E.A."/>
            <person name="Whittaker P."/>
            <person name="Naum M."/>
            <person name="McCarthy P.J."/>
            <person name="Lopez J.V."/>
            <person name="Fischer M."/>
            <person name="Brown E.W."/>
        </authorList>
    </citation>
    <scope>NUCLEOTIDE SEQUENCE [LARGE SCALE GENOMIC DNA]</scope>
    <source>
        <strain evidence="1 2">ATCC 700023</strain>
    </source>
</reference>
<organism evidence="1 2">
    <name type="scientific">Vibrio ichthyoenteri ATCC 700023</name>
    <dbReference type="NCBI Taxonomy" id="870968"/>
    <lineage>
        <taxon>Bacteria</taxon>
        <taxon>Pseudomonadati</taxon>
        <taxon>Pseudomonadota</taxon>
        <taxon>Gammaproteobacteria</taxon>
        <taxon>Vibrionales</taxon>
        <taxon>Vibrionaceae</taxon>
        <taxon>Vibrio</taxon>
    </lineage>
</organism>
<dbReference type="GO" id="GO:0005829">
    <property type="term" value="C:cytosol"/>
    <property type="evidence" value="ECO:0007669"/>
    <property type="project" value="TreeGrafter"/>
</dbReference>
<dbReference type="RefSeq" id="WP_006714053.1">
    <property type="nucleotide sequence ID" value="NZ_AFWF01000262.1"/>
</dbReference>
<gene>
    <name evidence="1" type="ORF">VII00023_01725</name>
</gene>
<dbReference type="EMBL" id="AFWF01000262">
    <property type="protein sequence ID" value="EGU33522.1"/>
    <property type="molecule type" value="Genomic_DNA"/>
</dbReference>
<dbReference type="PANTHER" id="PTHR34986">
    <property type="entry name" value="EVOLVED BETA-GALACTOSIDASE SUBUNIT BETA"/>
    <property type="match status" value="1"/>
</dbReference>
<dbReference type="PANTHER" id="PTHR34986:SF1">
    <property type="entry name" value="PROTEIN YIAL"/>
    <property type="match status" value="1"/>
</dbReference>
<dbReference type="InterPro" id="IPR037012">
    <property type="entry name" value="NanQ/TabA/YiaL_sf"/>
</dbReference>
<comment type="caution">
    <text evidence="1">The sequence shown here is derived from an EMBL/GenBank/DDBJ whole genome shotgun (WGS) entry which is preliminary data.</text>
</comment>
<proteinExistence type="predicted"/>
<evidence type="ECO:0000313" key="2">
    <source>
        <dbReference type="Proteomes" id="UP000004605"/>
    </source>
</evidence>
<dbReference type="SUPFAM" id="SSF51197">
    <property type="entry name" value="Clavaminate synthase-like"/>
    <property type="match status" value="1"/>
</dbReference>
<dbReference type="Proteomes" id="UP000004605">
    <property type="component" value="Unassembled WGS sequence"/>
</dbReference>
<name>F9S6D7_9VIBR</name>
<keyword evidence="2" id="KW-1185">Reference proteome</keyword>
<dbReference type="OrthoDB" id="6196468at2"/>
<dbReference type="InterPro" id="IPR004375">
    <property type="entry name" value="NanQ/TabA/YiaL"/>
</dbReference>
<sequence>MIIATVSRLSHDKEFGDIIRLVLEQDLEQMPSGMNKIKGDDVFVNRIRGAARSLADSQAEIHRDYVDIHLALTTKETLGFAVEPASSLFMTEQYFDNDCELKTNIVHEQFITLEPHQYCVFYPSEWHRPMIQVGSEEEWVDKVVIKVRASIL</sequence>